<dbReference type="RefSeq" id="WP_146954083.1">
    <property type="nucleotide sequence ID" value="NZ_BAABBJ010000014.1"/>
</dbReference>
<dbReference type="InterPro" id="IPR021243">
    <property type="entry name" value="DUF2804"/>
</dbReference>
<organism evidence="1 2">
    <name type="scientific">Cellulomonas soli</name>
    <dbReference type="NCBI Taxonomy" id="931535"/>
    <lineage>
        <taxon>Bacteria</taxon>
        <taxon>Bacillati</taxon>
        <taxon>Actinomycetota</taxon>
        <taxon>Actinomycetes</taxon>
        <taxon>Micrococcales</taxon>
        <taxon>Cellulomonadaceae</taxon>
        <taxon>Cellulomonas</taxon>
    </lineage>
</organism>
<dbReference type="OrthoDB" id="9762066at2"/>
<protein>
    <recommendedName>
        <fullName evidence="3">Glycosyl hydrolase family 2</fullName>
    </recommendedName>
</protein>
<sequence length="334" mass="37256">MSAREITTPVTLCRPDGRLDPDAVGWTRRPLHDTSGIGRGRYGWGRTKRWEYWAVMTPTHVVSLTISDIDYAGVHELWVLDRATGAEVRTPTVVPFARGVRLPARLGEGPARAHARGLDLAIDEVPDGTRLRGRSARIELDVLAARPDGHECLGVVVPWSERLFQYTVKDVARPAQGWFVVDGVRRELPAGSSWAVLDHGRGRWPYRMRWHWGAGSGVHDGRVIGVQVGGRWTDGTGSTENALLVDGRLHKNDDELVWEHDPAEPLAPWRIHGPHADLAFTPTHDHATRTNMLLVAQEAHQCFGTYAGWMTDEHGTRVAFAGIDGWAEDVRNRW</sequence>
<proteinExistence type="predicted"/>
<gene>
    <name evidence="1" type="ORF">CSO01_30270</name>
</gene>
<evidence type="ECO:0000313" key="2">
    <source>
        <dbReference type="Proteomes" id="UP000321798"/>
    </source>
</evidence>
<evidence type="ECO:0000313" key="1">
    <source>
        <dbReference type="EMBL" id="GEP70312.1"/>
    </source>
</evidence>
<accession>A0A512PGM4</accession>
<dbReference type="AlphaFoldDB" id="A0A512PGM4"/>
<dbReference type="Pfam" id="PF10974">
    <property type="entry name" value="DUF2804"/>
    <property type="match status" value="1"/>
</dbReference>
<comment type="caution">
    <text evidence="1">The sequence shown here is derived from an EMBL/GenBank/DDBJ whole genome shotgun (WGS) entry which is preliminary data.</text>
</comment>
<reference evidence="1 2" key="1">
    <citation type="submission" date="2019-07" db="EMBL/GenBank/DDBJ databases">
        <title>Whole genome shotgun sequence of Cellulomonas soli NBRC 109434.</title>
        <authorList>
            <person name="Hosoyama A."/>
            <person name="Uohara A."/>
            <person name="Ohji S."/>
            <person name="Ichikawa N."/>
        </authorList>
    </citation>
    <scope>NUCLEOTIDE SEQUENCE [LARGE SCALE GENOMIC DNA]</scope>
    <source>
        <strain evidence="1 2">NBRC 109434</strain>
    </source>
</reference>
<keyword evidence="2" id="KW-1185">Reference proteome</keyword>
<dbReference type="PANTHER" id="PTHR35868:SF3">
    <property type="entry name" value="DUF2804 DOMAIN-CONTAINING PROTEIN"/>
    <property type="match status" value="1"/>
</dbReference>
<evidence type="ECO:0008006" key="3">
    <source>
        <dbReference type="Google" id="ProtNLM"/>
    </source>
</evidence>
<dbReference type="PANTHER" id="PTHR35868">
    <property type="entry name" value="DUF2804 DOMAIN-CONTAINING PROTEIN-RELATED"/>
    <property type="match status" value="1"/>
</dbReference>
<dbReference type="EMBL" id="BKAL01000011">
    <property type="protein sequence ID" value="GEP70312.1"/>
    <property type="molecule type" value="Genomic_DNA"/>
</dbReference>
<name>A0A512PGM4_9CELL</name>
<dbReference type="Proteomes" id="UP000321798">
    <property type="component" value="Unassembled WGS sequence"/>
</dbReference>